<name>A0A445GBC5_GLYSO</name>
<keyword evidence="6" id="KW-1185">Reference proteome</keyword>
<dbReference type="AlphaFoldDB" id="A0A445GBC5"/>
<evidence type="ECO:0000256" key="4">
    <source>
        <dbReference type="SAM" id="MobiDB-lite"/>
    </source>
</evidence>
<comment type="caution">
    <text evidence="5">The sequence shown here is derived from an EMBL/GenBank/DDBJ whole genome shotgun (WGS) entry which is preliminary data.</text>
</comment>
<proteinExistence type="inferred from homology"/>
<dbReference type="EMBL" id="QZWG01000017">
    <property type="protein sequence ID" value="RZB58448.1"/>
    <property type="molecule type" value="Genomic_DNA"/>
</dbReference>
<keyword evidence="3" id="KW-0539">Nucleus</keyword>
<sequence length="498" mass="56483">MEDGDTTEEAVVVPVSNGDEQSFSHSSSRQRDSEEDSPHETLRNTKASIENIVAEILSLKNQAKPKPLLTLRLRELLTQTFLHFVTLRQANRSILLEEERARTETERAKVPLELTTQKLQNLSYEKSQFVKAIKVCNDFKSKYPDIEVVSEEEFFRGAPQDMKDSVLSNHSEHNLVLKRLNFELFQRKELCKLHDKLEQKRKTLLDTIANRKKFLSSLPSHLKSLKKASLPVQNQLGVQHTKKLKRHHTAELLPPPLYVIYSQLLAQKEAFGESIDVEIIGSVKDAQAFSHHLAHKDTGISTTVESPKLENNEPDEDGQRQSKRPRRFQGKESLDQAGIFQIHPLTVNLHVYDDEVTDLESAKLISLKFEYLMQLNIICVGNEASNIGSENDILSDLFPDDTGLELPHQSAKLCVGNAIMFNGDRTARPYKWAQHLAGIDFLPEVAPLLLASRETSDSGEAAKGEDFITSLSQYRQQNRLQTVLQKIRSRIKAQLALQ</sequence>
<dbReference type="Gramene" id="XM_028355439.1">
    <property type="protein sequence ID" value="XP_028211240.1"/>
    <property type="gene ID" value="LOC114393934"/>
</dbReference>
<reference evidence="5 6" key="1">
    <citation type="submission" date="2018-09" db="EMBL/GenBank/DDBJ databases">
        <title>A high-quality reference genome of wild soybean provides a powerful tool to mine soybean genomes.</title>
        <authorList>
            <person name="Xie M."/>
            <person name="Chung C.Y.L."/>
            <person name="Li M.-W."/>
            <person name="Wong F.-L."/>
            <person name="Chan T.-F."/>
            <person name="Lam H.-M."/>
        </authorList>
    </citation>
    <scope>NUCLEOTIDE SEQUENCE [LARGE SCALE GENOMIC DNA]</scope>
    <source>
        <strain evidence="6">cv. W05</strain>
        <tissue evidence="5">Hypocotyl of etiolated seedlings</tissue>
    </source>
</reference>
<dbReference type="GO" id="GO:0003729">
    <property type="term" value="F:mRNA binding"/>
    <property type="evidence" value="ECO:0007669"/>
    <property type="project" value="TreeGrafter"/>
</dbReference>
<dbReference type="PANTHER" id="PTHR13375">
    <property type="entry name" value="FMS INTERACTING PROTEIN"/>
    <property type="match status" value="1"/>
</dbReference>
<comment type="similarity">
    <text evidence="2">Belongs to the THOC5 family.</text>
</comment>
<evidence type="ECO:0000313" key="5">
    <source>
        <dbReference type="EMBL" id="RZB58448.1"/>
    </source>
</evidence>
<feature type="region of interest" description="Disordered" evidence="4">
    <location>
        <begin position="1"/>
        <end position="45"/>
    </location>
</feature>
<dbReference type="InterPro" id="IPR019163">
    <property type="entry name" value="THO_Thoc5"/>
</dbReference>
<dbReference type="PANTHER" id="PTHR13375:SF3">
    <property type="entry name" value="THO COMPLEX SUBUNIT 5 HOMOLOG"/>
    <property type="match status" value="1"/>
</dbReference>
<feature type="compositionally biased region" description="Basic and acidic residues" evidence="4">
    <location>
        <begin position="29"/>
        <end position="43"/>
    </location>
</feature>
<dbReference type="GO" id="GO:0000445">
    <property type="term" value="C:THO complex part of transcription export complex"/>
    <property type="evidence" value="ECO:0007669"/>
    <property type="project" value="TreeGrafter"/>
</dbReference>
<dbReference type="GO" id="GO:0006406">
    <property type="term" value="P:mRNA export from nucleus"/>
    <property type="evidence" value="ECO:0007669"/>
    <property type="project" value="TreeGrafter"/>
</dbReference>
<gene>
    <name evidence="5" type="ORF">D0Y65_046860</name>
</gene>
<accession>A0A445GBC5</accession>
<dbReference type="Pfam" id="PF09766">
    <property type="entry name" value="FmiP_Thoc5"/>
    <property type="match status" value="1"/>
</dbReference>
<feature type="region of interest" description="Disordered" evidence="4">
    <location>
        <begin position="300"/>
        <end position="330"/>
    </location>
</feature>
<protein>
    <submittedName>
        <fullName evidence="5">THO complex subunit 5B isoform A</fullName>
    </submittedName>
</protein>
<organism evidence="5 6">
    <name type="scientific">Glycine soja</name>
    <name type="common">Wild soybean</name>
    <dbReference type="NCBI Taxonomy" id="3848"/>
    <lineage>
        <taxon>Eukaryota</taxon>
        <taxon>Viridiplantae</taxon>
        <taxon>Streptophyta</taxon>
        <taxon>Embryophyta</taxon>
        <taxon>Tracheophyta</taxon>
        <taxon>Spermatophyta</taxon>
        <taxon>Magnoliopsida</taxon>
        <taxon>eudicotyledons</taxon>
        <taxon>Gunneridae</taxon>
        <taxon>Pentapetalae</taxon>
        <taxon>rosids</taxon>
        <taxon>fabids</taxon>
        <taxon>Fabales</taxon>
        <taxon>Fabaceae</taxon>
        <taxon>Papilionoideae</taxon>
        <taxon>50 kb inversion clade</taxon>
        <taxon>NPAAA clade</taxon>
        <taxon>indigoferoid/millettioid clade</taxon>
        <taxon>Phaseoleae</taxon>
        <taxon>Glycine</taxon>
        <taxon>Glycine subgen. Soja</taxon>
    </lineage>
</organism>
<evidence type="ECO:0000313" key="6">
    <source>
        <dbReference type="Proteomes" id="UP000289340"/>
    </source>
</evidence>
<evidence type="ECO:0000256" key="3">
    <source>
        <dbReference type="ARBA" id="ARBA00023242"/>
    </source>
</evidence>
<evidence type="ECO:0000256" key="1">
    <source>
        <dbReference type="ARBA" id="ARBA00004123"/>
    </source>
</evidence>
<comment type="subcellular location">
    <subcellularLocation>
        <location evidence="1">Nucleus</location>
    </subcellularLocation>
</comment>
<evidence type="ECO:0000256" key="2">
    <source>
        <dbReference type="ARBA" id="ARBA00008044"/>
    </source>
</evidence>
<dbReference type="Proteomes" id="UP000289340">
    <property type="component" value="Chromosome 17"/>
</dbReference>